<dbReference type="InterPro" id="IPR020667">
    <property type="entry name" value="DNA_mismatch_repair_MutL"/>
</dbReference>
<dbReference type="Gene3D" id="3.30.1370.100">
    <property type="entry name" value="MutL, C-terminal domain, regulatory subdomain"/>
    <property type="match status" value="1"/>
</dbReference>
<keyword evidence="2 4" id="KW-0227">DNA damage</keyword>
<dbReference type="GO" id="GO:0005524">
    <property type="term" value="F:ATP binding"/>
    <property type="evidence" value="ECO:0007669"/>
    <property type="project" value="InterPro"/>
</dbReference>
<dbReference type="GO" id="GO:0140664">
    <property type="term" value="F:ATP-dependent DNA damage sensor activity"/>
    <property type="evidence" value="ECO:0007669"/>
    <property type="project" value="InterPro"/>
</dbReference>
<dbReference type="GO" id="GO:0006298">
    <property type="term" value="P:mismatch repair"/>
    <property type="evidence" value="ECO:0007669"/>
    <property type="project" value="UniProtKB-UniRule"/>
</dbReference>
<dbReference type="PANTHER" id="PTHR10073">
    <property type="entry name" value="DNA MISMATCH REPAIR PROTEIN MLH, PMS, MUTL"/>
    <property type="match status" value="1"/>
</dbReference>
<dbReference type="InterPro" id="IPR014762">
    <property type="entry name" value="DNA_mismatch_repair_CS"/>
</dbReference>
<dbReference type="AlphaFoldDB" id="A0A830FN64"/>
<feature type="domain" description="DNA mismatch repair protein S5" evidence="7">
    <location>
        <begin position="238"/>
        <end position="359"/>
    </location>
</feature>
<dbReference type="InterPro" id="IPR042121">
    <property type="entry name" value="MutL_C_regsub"/>
</dbReference>
<dbReference type="SMART" id="SM00853">
    <property type="entry name" value="MutL_C"/>
    <property type="match status" value="1"/>
</dbReference>
<dbReference type="HAMAP" id="MF_00149">
    <property type="entry name" value="DNA_mis_repair"/>
    <property type="match status" value="1"/>
</dbReference>
<gene>
    <name evidence="4" type="primary">mutL</name>
    <name evidence="8" type="ORF">GCM10009039_21730</name>
</gene>
<evidence type="ECO:0000256" key="5">
    <source>
        <dbReference type="SAM" id="MobiDB-lite"/>
    </source>
</evidence>
<organism evidence="8 9">
    <name type="scientific">Halocalculus aciditolerans</name>
    <dbReference type="NCBI Taxonomy" id="1383812"/>
    <lineage>
        <taxon>Archaea</taxon>
        <taxon>Methanobacteriati</taxon>
        <taxon>Methanobacteriota</taxon>
        <taxon>Stenosarchaea group</taxon>
        <taxon>Halobacteria</taxon>
        <taxon>Halobacteriales</taxon>
        <taxon>Halobacteriaceae</taxon>
        <taxon>Halocalculus</taxon>
    </lineage>
</organism>
<evidence type="ECO:0000259" key="7">
    <source>
        <dbReference type="SMART" id="SM01340"/>
    </source>
</evidence>
<keyword evidence="3 4" id="KW-0234">DNA repair</keyword>
<reference evidence="8" key="2">
    <citation type="submission" date="2020-09" db="EMBL/GenBank/DDBJ databases">
        <authorList>
            <person name="Sun Q."/>
            <person name="Ohkuma M."/>
        </authorList>
    </citation>
    <scope>NUCLEOTIDE SEQUENCE</scope>
    <source>
        <strain evidence="8">JCM 19596</strain>
    </source>
</reference>
<dbReference type="PANTHER" id="PTHR10073:SF12">
    <property type="entry name" value="DNA MISMATCH REPAIR PROTEIN MLH1"/>
    <property type="match status" value="1"/>
</dbReference>
<feature type="compositionally biased region" description="Low complexity" evidence="5">
    <location>
        <begin position="411"/>
        <end position="478"/>
    </location>
</feature>
<dbReference type="Proteomes" id="UP000607197">
    <property type="component" value="Unassembled WGS sequence"/>
</dbReference>
<evidence type="ECO:0000256" key="3">
    <source>
        <dbReference type="ARBA" id="ARBA00023204"/>
    </source>
</evidence>
<evidence type="ECO:0000256" key="1">
    <source>
        <dbReference type="ARBA" id="ARBA00006082"/>
    </source>
</evidence>
<comment type="similarity">
    <text evidence="1 4">Belongs to the DNA mismatch repair MutL/HexB family.</text>
</comment>
<dbReference type="CDD" id="cd00782">
    <property type="entry name" value="MutL_Trans"/>
    <property type="match status" value="1"/>
</dbReference>
<dbReference type="SUPFAM" id="SSF55874">
    <property type="entry name" value="ATPase domain of HSP90 chaperone/DNA topoisomerase II/histidine kinase"/>
    <property type="match status" value="1"/>
</dbReference>
<protein>
    <recommendedName>
        <fullName evidence="4">DNA mismatch repair protein MutL</fullName>
    </recommendedName>
</protein>
<dbReference type="Pfam" id="PF13589">
    <property type="entry name" value="HATPase_c_3"/>
    <property type="match status" value="1"/>
</dbReference>
<reference evidence="8" key="1">
    <citation type="journal article" date="2014" name="Int. J. Syst. Evol. Microbiol.">
        <title>Complete genome sequence of Corynebacterium casei LMG S-19264T (=DSM 44701T), isolated from a smear-ripened cheese.</title>
        <authorList>
            <consortium name="US DOE Joint Genome Institute (JGI-PGF)"/>
            <person name="Walter F."/>
            <person name="Albersmeier A."/>
            <person name="Kalinowski J."/>
            <person name="Ruckert C."/>
        </authorList>
    </citation>
    <scope>NUCLEOTIDE SEQUENCE</scope>
    <source>
        <strain evidence="8">JCM 19596</strain>
    </source>
</reference>
<dbReference type="SUPFAM" id="SSF54211">
    <property type="entry name" value="Ribosomal protein S5 domain 2-like"/>
    <property type="match status" value="1"/>
</dbReference>
<dbReference type="InterPro" id="IPR037198">
    <property type="entry name" value="MutL_C_sf"/>
</dbReference>
<feature type="region of interest" description="Disordered" evidence="5">
    <location>
        <begin position="366"/>
        <end position="510"/>
    </location>
</feature>
<feature type="compositionally biased region" description="Basic and acidic residues" evidence="5">
    <location>
        <begin position="496"/>
        <end position="510"/>
    </location>
</feature>
<dbReference type="SMART" id="SM01340">
    <property type="entry name" value="DNA_mis_repair"/>
    <property type="match status" value="1"/>
</dbReference>
<dbReference type="InterPro" id="IPR002099">
    <property type="entry name" value="MutL/Mlh/PMS"/>
</dbReference>
<dbReference type="Pfam" id="PF01119">
    <property type="entry name" value="DNA_mis_repair"/>
    <property type="match status" value="1"/>
</dbReference>
<dbReference type="InterPro" id="IPR038973">
    <property type="entry name" value="MutL/Mlh/Pms-like"/>
</dbReference>
<dbReference type="Gene3D" id="3.30.1540.20">
    <property type="entry name" value="MutL, C-terminal domain, dimerisation subdomain"/>
    <property type="match status" value="1"/>
</dbReference>
<dbReference type="SUPFAM" id="SSF118116">
    <property type="entry name" value="DNA mismatch repair protein MutL"/>
    <property type="match status" value="1"/>
</dbReference>
<dbReference type="InterPro" id="IPR014721">
    <property type="entry name" value="Ribsml_uS5_D2-typ_fold_subgr"/>
</dbReference>
<dbReference type="Gene3D" id="3.30.230.10">
    <property type="match status" value="1"/>
</dbReference>
<dbReference type="InterPro" id="IPR036890">
    <property type="entry name" value="HATPase_C_sf"/>
</dbReference>
<evidence type="ECO:0000256" key="4">
    <source>
        <dbReference type="HAMAP-Rule" id="MF_00149"/>
    </source>
</evidence>
<dbReference type="InterPro" id="IPR042120">
    <property type="entry name" value="MutL_C_dimsub"/>
</dbReference>
<dbReference type="FunFam" id="3.30.565.10:FF:000003">
    <property type="entry name" value="DNA mismatch repair endonuclease MutL"/>
    <property type="match status" value="1"/>
</dbReference>
<evidence type="ECO:0000259" key="6">
    <source>
        <dbReference type="SMART" id="SM00853"/>
    </source>
</evidence>
<dbReference type="GO" id="GO:0030983">
    <property type="term" value="F:mismatched DNA binding"/>
    <property type="evidence" value="ECO:0007669"/>
    <property type="project" value="InterPro"/>
</dbReference>
<dbReference type="InterPro" id="IPR020568">
    <property type="entry name" value="Ribosomal_Su5_D2-typ_SF"/>
</dbReference>
<comment type="caution">
    <text evidence="8">The sequence shown here is derived from an EMBL/GenBank/DDBJ whole genome shotgun (WGS) entry which is preliminary data.</text>
</comment>
<dbReference type="Pfam" id="PF08676">
    <property type="entry name" value="MutL_C"/>
    <property type="match status" value="1"/>
</dbReference>
<dbReference type="GO" id="GO:0016887">
    <property type="term" value="F:ATP hydrolysis activity"/>
    <property type="evidence" value="ECO:0007669"/>
    <property type="project" value="InterPro"/>
</dbReference>
<dbReference type="InterPro" id="IPR013507">
    <property type="entry name" value="DNA_mismatch_S5_2-like"/>
</dbReference>
<dbReference type="InterPro" id="IPR014790">
    <property type="entry name" value="MutL_C"/>
</dbReference>
<dbReference type="NCBIfam" id="TIGR00585">
    <property type="entry name" value="mutl"/>
    <property type="match status" value="1"/>
</dbReference>
<sequence>MGVGVVALAMTADERDDGAGGGDASEDAGVVRALDAATVDRIAAGEVVERPASVVKELVENSLDADADEVRVSVAGDGTDEIVVRDDGVGMRARDLEVAVEQHTTSKLRDAEDLESGIGTLGFRGEALHTIGAVSKTTITTTPRAGERRGAELTIEGGAVGEVEPAGRPPGTTVAVRDLFYNTPARREFLKTPATEFARVNRIVSRYALANPGVAVRLTHDDRETFSTPGRGDVLEAILAVYGRDVAEAMVRVDATPETDAVDRITGYVSHPETTRSTREYLATFVNGRYVSDRALREPVIEAYGGQLASDRFPFVVLDVTLDPSRVDANVHPRKTEVRFDDESAVRDAIETAVRDALLDEGIVRSRAPRGKSQPEDATLATDFDDADTAATTDTADSADADAGANPPTVSGKSAGSTSPSRSPSSPTPAYSAGDSPSNASSAERSGSSDRSGPSGSSATSRSAASSGSSRESRPSSANVEPGTSARVRPAGRNAKLADDGARENEGVPERESLPNLRVLGQLHGTYVVAETERGLVLIDQHAADERVRYEELRARLAARPDSQRLVAPVDVSLTAAEAAVFEDALSDLDALGFDAHLDGRTAVVEAVPAVFGSVLDPDLVADVLAGATEEAAGDDVLDAADALLADMACKPAIKGNTSLPEGDVTALLERLDGCENPWSCPHGRPVVVELGGDELDARFERDYPGHADRAPE</sequence>
<dbReference type="EMBL" id="BMPG01000002">
    <property type="protein sequence ID" value="GGL63474.1"/>
    <property type="molecule type" value="Genomic_DNA"/>
</dbReference>
<dbReference type="CDD" id="cd16926">
    <property type="entry name" value="HATPase_MutL-MLH-PMS-like"/>
    <property type="match status" value="1"/>
</dbReference>
<proteinExistence type="inferred from homology"/>
<evidence type="ECO:0000256" key="2">
    <source>
        <dbReference type="ARBA" id="ARBA00022763"/>
    </source>
</evidence>
<dbReference type="Gene3D" id="3.30.565.10">
    <property type="entry name" value="Histidine kinase-like ATPase, C-terminal domain"/>
    <property type="match status" value="1"/>
</dbReference>
<dbReference type="PROSITE" id="PS00058">
    <property type="entry name" value="DNA_MISMATCH_REPAIR_1"/>
    <property type="match status" value="1"/>
</dbReference>
<name>A0A830FN64_9EURY</name>
<evidence type="ECO:0000313" key="9">
    <source>
        <dbReference type="Proteomes" id="UP000607197"/>
    </source>
</evidence>
<dbReference type="GO" id="GO:0032300">
    <property type="term" value="C:mismatch repair complex"/>
    <property type="evidence" value="ECO:0007669"/>
    <property type="project" value="InterPro"/>
</dbReference>
<feature type="compositionally biased region" description="Low complexity" evidence="5">
    <location>
        <begin position="389"/>
        <end position="403"/>
    </location>
</feature>
<evidence type="ECO:0000313" key="8">
    <source>
        <dbReference type="EMBL" id="GGL63474.1"/>
    </source>
</evidence>
<comment type="function">
    <text evidence="4">This protein is involved in the repair of mismatches in DNA. It is required for dam-dependent methyl-directed DNA mismatch repair. May act as a 'molecular matchmaker', a protein that promotes the formation of a stable complex between two or more DNA-binding proteins in an ATP-dependent manner without itself being part of a final effector complex.</text>
</comment>
<feature type="domain" description="MutL C-terminal dimerisation" evidence="6">
    <location>
        <begin position="519"/>
        <end position="660"/>
    </location>
</feature>
<accession>A0A830FN64</accession>
<keyword evidence="9" id="KW-1185">Reference proteome</keyword>